<organism evidence="4 5">
    <name type="scientific">Vibrio genomosp. F10 str. ZF-129</name>
    <dbReference type="NCBI Taxonomy" id="1187848"/>
    <lineage>
        <taxon>Bacteria</taxon>
        <taxon>Pseudomonadati</taxon>
        <taxon>Pseudomonadota</taxon>
        <taxon>Gammaproteobacteria</taxon>
        <taxon>Vibrionales</taxon>
        <taxon>Vibrionaceae</taxon>
        <taxon>Vibrio</taxon>
    </lineage>
</organism>
<comment type="caution">
    <text evidence="4">The sequence shown here is derived from an EMBL/GenBank/DDBJ whole genome shotgun (WGS) entry which is preliminary data.</text>
</comment>
<comment type="similarity">
    <text evidence="1 3">Belongs to the short-chain dehydrogenases/reductases (SDR) family.</text>
</comment>
<dbReference type="FunFam" id="3.40.50.720:FF:000173">
    <property type="entry name" value="3-oxoacyl-[acyl-carrier protein] reductase"/>
    <property type="match status" value="1"/>
</dbReference>
<dbReference type="InterPro" id="IPR002347">
    <property type="entry name" value="SDR_fam"/>
</dbReference>
<dbReference type="PANTHER" id="PTHR43658">
    <property type="entry name" value="SHORT-CHAIN DEHYDROGENASE/REDUCTASE"/>
    <property type="match status" value="1"/>
</dbReference>
<name>A0A1E5BDL6_9VIBR</name>
<dbReference type="AlphaFoldDB" id="A0A1E5BDL6"/>
<dbReference type="EMBL" id="AJYQ02000107">
    <property type="protein sequence ID" value="OEE33124.1"/>
    <property type="molecule type" value="Genomic_DNA"/>
</dbReference>
<dbReference type="InterPro" id="IPR036291">
    <property type="entry name" value="NAD(P)-bd_dom_sf"/>
</dbReference>
<dbReference type="PRINTS" id="PR00080">
    <property type="entry name" value="SDRFAMILY"/>
</dbReference>
<dbReference type="GO" id="GO:0016491">
    <property type="term" value="F:oxidoreductase activity"/>
    <property type="evidence" value="ECO:0007669"/>
    <property type="project" value="UniProtKB-KW"/>
</dbReference>
<dbReference type="PRINTS" id="PR00081">
    <property type="entry name" value="GDHRDH"/>
</dbReference>
<evidence type="ECO:0000256" key="3">
    <source>
        <dbReference type="RuleBase" id="RU000363"/>
    </source>
</evidence>
<protein>
    <recommendedName>
        <fullName evidence="6">3-oxoacyl-ACP reductase</fullName>
    </recommendedName>
</protein>
<proteinExistence type="inferred from homology"/>
<keyword evidence="2" id="KW-0560">Oxidoreductase</keyword>
<evidence type="ECO:0008006" key="6">
    <source>
        <dbReference type="Google" id="ProtNLM"/>
    </source>
</evidence>
<dbReference type="Proteomes" id="UP000094741">
    <property type="component" value="Unassembled WGS sequence"/>
</dbReference>
<sequence>MLLHDKIALVTGAGSGFGRALVERLIREGVKVAAFDIDSSKLDELKLLSPEIETFVCDVSDNFQVERSVSGCFEKFGELNILVNNAGIMENAPIVNLLDRNDRKHSLELWHQVINVNQNSVFYMTRAVADQMTQRRNKGIIVNISSIAAKGNLGQTAYSASKAAVEAMTKVWSKELGRFGIRSVAIAPGFINTLGAADAIEDRMLQHWVDKTPLRRTGEVNEVVESIIFAISNDFLNGEVISINGGLTL</sequence>
<evidence type="ECO:0000313" key="4">
    <source>
        <dbReference type="EMBL" id="OEE33124.1"/>
    </source>
</evidence>
<dbReference type="eggNOG" id="COG1028">
    <property type="taxonomic scope" value="Bacteria"/>
</dbReference>
<accession>A0A1E5BDL6</accession>
<evidence type="ECO:0000313" key="5">
    <source>
        <dbReference type="Proteomes" id="UP000094741"/>
    </source>
</evidence>
<dbReference type="SUPFAM" id="SSF51735">
    <property type="entry name" value="NAD(P)-binding Rossmann-fold domains"/>
    <property type="match status" value="1"/>
</dbReference>
<dbReference type="Pfam" id="PF00106">
    <property type="entry name" value="adh_short"/>
    <property type="match status" value="1"/>
</dbReference>
<dbReference type="RefSeq" id="WP_017040672.1">
    <property type="nucleotide sequence ID" value="NZ_AJYQ02000107.1"/>
</dbReference>
<evidence type="ECO:0000256" key="1">
    <source>
        <dbReference type="ARBA" id="ARBA00006484"/>
    </source>
</evidence>
<dbReference type="STRING" id="1187848.A1QO_10610"/>
<dbReference type="PROSITE" id="PS00061">
    <property type="entry name" value="ADH_SHORT"/>
    <property type="match status" value="1"/>
</dbReference>
<dbReference type="OrthoDB" id="20590at2"/>
<reference evidence="4 5" key="1">
    <citation type="journal article" date="2012" name="Science">
        <title>Ecological populations of bacteria act as socially cohesive units of antibiotic production and resistance.</title>
        <authorList>
            <person name="Cordero O.X."/>
            <person name="Wildschutte H."/>
            <person name="Kirkup B."/>
            <person name="Proehl S."/>
            <person name="Ngo L."/>
            <person name="Hussain F."/>
            <person name="Le Roux F."/>
            <person name="Mincer T."/>
            <person name="Polz M.F."/>
        </authorList>
    </citation>
    <scope>NUCLEOTIDE SEQUENCE [LARGE SCALE GENOMIC DNA]</scope>
    <source>
        <strain evidence="4 5">ZF-129</strain>
    </source>
</reference>
<evidence type="ECO:0000256" key="2">
    <source>
        <dbReference type="ARBA" id="ARBA00023002"/>
    </source>
</evidence>
<dbReference type="InterPro" id="IPR020904">
    <property type="entry name" value="Sc_DH/Rdtase_CS"/>
</dbReference>
<dbReference type="Gene3D" id="3.40.50.720">
    <property type="entry name" value="NAD(P)-binding Rossmann-like Domain"/>
    <property type="match status" value="1"/>
</dbReference>
<gene>
    <name evidence="4" type="ORF">A1QO_10610</name>
</gene>
<dbReference type="PANTHER" id="PTHR43658:SF8">
    <property type="entry name" value="17-BETA-HYDROXYSTEROID DEHYDROGENASE 14-RELATED"/>
    <property type="match status" value="1"/>
</dbReference>